<dbReference type="Proteomes" id="UP000288216">
    <property type="component" value="Unassembled WGS sequence"/>
</dbReference>
<evidence type="ECO:0000313" key="8">
    <source>
        <dbReference type="EMBL" id="GCB61968.1"/>
    </source>
</evidence>
<dbReference type="SMART" id="SM00280">
    <property type="entry name" value="KAZAL"/>
    <property type="match status" value="2"/>
</dbReference>
<dbReference type="PANTHER" id="PTHR13866:SF29">
    <property type="entry name" value="FOLLISTATIN"/>
    <property type="match status" value="1"/>
</dbReference>
<dbReference type="InterPro" id="IPR017878">
    <property type="entry name" value="TB_dom"/>
</dbReference>
<feature type="domain" description="Kazal-like" evidence="7">
    <location>
        <begin position="188"/>
        <end position="240"/>
    </location>
</feature>
<dbReference type="EMBL" id="BFAA01003851">
    <property type="protein sequence ID" value="GCB61968.1"/>
    <property type="molecule type" value="Genomic_DNA"/>
</dbReference>
<evidence type="ECO:0000259" key="7">
    <source>
        <dbReference type="PROSITE" id="PS51465"/>
    </source>
</evidence>
<feature type="signal peptide" evidence="5">
    <location>
        <begin position="1"/>
        <end position="24"/>
    </location>
</feature>
<dbReference type="PROSITE" id="PS51465">
    <property type="entry name" value="KAZAL_2"/>
    <property type="match status" value="2"/>
</dbReference>
<dbReference type="Gene3D" id="3.90.290.10">
    <property type="entry name" value="TGF-beta binding (TB) domain"/>
    <property type="match status" value="1"/>
</dbReference>
<dbReference type="InterPro" id="IPR015369">
    <property type="entry name" value="Follistatin/Osteonectin_EGF"/>
</dbReference>
<keyword evidence="4" id="KW-0325">Glycoprotein</keyword>
<reference evidence="8 9" key="1">
    <citation type="journal article" date="2018" name="Nat. Ecol. Evol.">
        <title>Shark genomes provide insights into elasmobranch evolution and the origin of vertebrates.</title>
        <authorList>
            <person name="Hara Y"/>
            <person name="Yamaguchi K"/>
            <person name="Onimaru K"/>
            <person name="Kadota M"/>
            <person name="Koyanagi M"/>
            <person name="Keeley SD"/>
            <person name="Tatsumi K"/>
            <person name="Tanaka K"/>
            <person name="Motone F"/>
            <person name="Kageyama Y"/>
            <person name="Nozu R"/>
            <person name="Adachi N"/>
            <person name="Nishimura O"/>
            <person name="Nakagawa R"/>
            <person name="Tanegashima C"/>
            <person name="Kiyatake I"/>
            <person name="Matsumoto R"/>
            <person name="Murakumo K"/>
            <person name="Nishida K"/>
            <person name="Terakita A"/>
            <person name="Kuratani S"/>
            <person name="Sato K"/>
            <person name="Hyodo S Kuraku.S."/>
        </authorList>
    </citation>
    <scope>NUCLEOTIDE SEQUENCE [LARGE SCALE GENOMIC DNA]</scope>
</reference>
<dbReference type="OMA" id="HGGICWL"/>
<dbReference type="InterPro" id="IPR003645">
    <property type="entry name" value="Fol_N"/>
</dbReference>
<protein>
    <submittedName>
        <fullName evidence="8">Uncharacterized protein</fullName>
    </submittedName>
</protein>
<dbReference type="InterPro" id="IPR036773">
    <property type="entry name" value="TB_dom_sf"/>
</dbReference>
<dbReference type="SUPFAM" id="SSF100895">
    <property type="entry name" value="Kazal-type serine protease inhibitors"/>
    <property type="match status" value="2"/>
</dbReference>
<name>A0A401NM53_SCYTO</name>
<evidence type="ECO:0000256" key="1">
    <source>
        <dbReference type="ARBA" id="ARBA00022729"/>
    </source>
</evidence>
<dbReference type="Gene3D" id="3.30.60.30">
    <property type="match status" value="2"/>
</dbReference>
<dbReference type="PANTHER" id="PTHR13866">
    <property type="entry name" value="SPARC OSTEONECTIN"/>
    <property type="match status" value="1"/>
</dbReference>
<evidence type="ECO:0000259" key="6">
    <source>
        <dbReference type="PROSITE" id="PS51364"/>
    </source>
</evidence>
<dbReference type="PROSITE" id="PS51364">
    <property type="entry name" value="TB"/>
    <property type="match status" value="1"/>
</dbReference>
<evidence type="ECO:0000256" key="3">
    <source>
        <dbReference type="ARBA" id="ARBA00023157"/>
    </source>
</evidence>
<gene>
    <name evidence="8" type="ORF">scyTo_0009432</name>
</gene>
<dbReference type="Pfam" id="PF07648">
    <property type="entry name" value="Kazal_2"/>
    <property type="match status" value="2"/>
</dbReference>
<evidence type="ECO:0000256" key="5">
    <source>
        <dbReference type="SAM" id="SignalP"/>
    </source>
</evidence>
<feature type="domain" description="Kazal-like" evidence="7">
    <location>
        <begin position="99"/>
        <end position="164"/>
    </location>
</feature>
<feature type="domain" description="TB" evidence="6">
    <location>
        <begin position="30"/>
        <end position="72"/>
    </location>
</feature>
<dbReference type="GO" id="GO:0005518">
    <property type="term" value="F:collagen binding"/>
    <property type="evidence" value="ECO:0007669"/>
    <property type="project" value="TreeGrafter"/>
</dbReference>
<dbReference type="FunFam" id="3.30.60.30:FF:000006">
    <property type="entry name" value="Follistatin a"/>
    <property type="match status" value="1"/>
</dbReference>
<sequence length="264" mass="28762">MRLLSKNMLLTPFTLAILSHLLGGRPSYAGVCWLQQGRSGKCQALSMTRIDREECCSSGSAQAAWTSQDIPESDLLKLIILGGINCYPCRKTCEGVDCGVGKICKMNKHNKPTCICAPDCSNVTKKVPVCGTDGKVYKDECGLLLAKCRGLPELEVQYQGECKKSCTQVLCPGTSMCVIDQTHSAHCVMCRVMPCPEPLSFEQALCGNNGITYHSVCHLRRATCLLGKSIGVAHYGRCNSSEEGVKQKGDNQENTVFSKHFLGW</sequence>
<keyword evidence="3" id="KW-1015">Disulfide bond</keyword>
<dbReference type="InterPro" id="IPR036058">
    <property type="entry name" value="Kazal_dom_sf"/>
</dbReference>
<dbReference type="GO" id="GO:0005509">
    <property type="term" value="F:calcium ion binding"/>
    <property type="evidence" value="ECO:0007669"/>
    <property type="project" value="TreeGrafter"/>
</dbReference>
<evidence type="ECO:0000256" key="4">
    <source>
        <dbReference type="ARBA" id="ARBA00023180"/>
    </source>
</evidence>
<keyword evidence="9" id="KW-1185">Reference proteome</keyword>
<comment type="caution">
    <text evidence="8">The sequence shown here is derived from an EMBL/GenBank/DDBJ whole genome shotgun (WGS) entry which is preliminary data.</text>
</comment>
<dbReference type="CDD" id="cd00104">
    <property type="entry name" value="KAZAL_FS"/>
    <property type="match status" value="1"/>
</dbReference>
<accession>A0A401NM53</accession>
<keyword evidence="2" id="KW-0677">Repeat</keyword>
<keyword evidence="1 5" id="KW-0732">Signal</keyword>
<feature type="chain" id="PRO_5018991166" evidence="5">
    <location>
        <begin position="25"/>
        <end position="264"/>
    </location>
</feature>
<evidence type="ECO:0000313" key="9">
    <source>
        <dbReference type="Proteomes" id="UP000288216"/>
    </source>
</evidence>
<organism evidence="8 9">
    <name type="scientific">Scyliorhinus torazame</name>
    <name type="common">Cloudy catshark</name>
    <name type="synonym">Catulus torazame</name>
    <dbReference type="NCBI Taxonomy" id="75743"/>
    <lineage>
        <taxon>Eukaryota</taxon>
        <taxon>Metazoa</taxon>
        <taxon>Chordata</taxon>
        <taxon>Craniata</taxon>
        <taxon>Vertebrata</taxon>
        <taxon>Chondrichthyes</taxon>
        <taxon>Elasmobranchii</taxon>
        <taxon>Galeomorphii</taxon>
        <taxon>Galeoidea</taxon>
        <taxon>Carcharhiniformes</taxon>
        <taxon>Scyliorhinidae</taxon>
        <taxon>Scyliorhinus</taxon>
    </lineage>
</organism>
<dbReference type="Pfam" id="PF09289">
    <property type="entry name" value="FOLN"/>
    <property type="match status" value="1"/>
</dbReference>
<dbReference type="GO" id="GO:0050840">
    <property type="term" value="F:extracellular matrix binding"/>
    <property type="evidence" value="ECO:0007669"/>
    <property type="project" value="TreeGrafter"/>
</dbReference>
<evidence type="ECO:0000256" key="2">
    <source>
        <dbReference type="ARBA" id="ARBA00022737"/>
    </source>
</evidence>
<dbReference type="STRING" id="75743.A0A401NM53"/>
<dbReference type="InterPro" id="IPR002350">
    <property type="entry name" value="Kazal_dom"/>
</dbReference>
<dbReference type="GO" id="GO:0005615">
    <property type="term" value="C:extracellular space"/>
    <property type="evidence" value="ECO:0007669"/>
    <property type="project" value="TreeGrafter"/>
</dbReference>
<dbReference type="FunFam" id="3.90.290.10:FF:000013">
    <property type="entry name" value="Follistatin a"/>
    <property type="match status" value="1"/>
</dbReference>
<dbReference type="OrthoDB" id="6614329at2759"/>
<proteinExistence type="predicted"/>
<dbReference type="SMART" id="SM00274">
    <property type="entry name" value="FOLN"/>
    <property type="match status" value="2"/>
</dbReference>
<dbReference type="Pfam" id="PF21333">
    <property type="entry name" value="FST_N"/>
    <property type="match status" value="1"/>
</dbReference>
<dbReference type="AlphaFoldDB" id="A0A401NM53"/>